<keyword evidence="4 5" id="KW-0472">Membrane</keyword>
<keyword evidence="8" id="KW-1185">Reference proteome</keyword>
<proteinExistence type="predicted"/>
<keyword evidence="3 5" id="KW-1133">Transmembrane helix</keyword>
<evidence type="ECO:0000256" key="5">
    <source>
        <dbReference type="SAM" id="Phobius"/>
    </source>
</evidence>
<dbReference type="GO" id="GO:0097272">
    <property type="term" value="P:ammonium homeostasis"/>
    <property type="evidence" value="ECO:0007669"/>
    <property type="project" value="TreeGrafter"/>
</dbReference>
<dbReference type="Gene3D" id="1.10.3430.10">
    <property type="entry name" value="Ammonium transporter AmtB like domains"/>
    <property type="match status" value="1"/>
</dbReference>
<feature type="domain" description="Ammonium transporter AmtB-like" evidence="6">
    <location>
        <begin position="2"/>
        <end position="96"/>
    </location>
</feature>
<feature type="transmembrane region" description="Helical" evidence="5">
    <location>
        <begin position="6"/>
        <end position="24"/>
    </location>
</feature>
<evidence type="ECO:0000256" key="1">
    <source>
        <dbReference type="ARBA" id="ARBA00004141"/>
    </source>
</evidence>
<evidence type="ECO:0000256" key="4">
    <source>
        <dbReference type="ARBA" id="ARBA00023136"/>
    </source>
</evidence>
<evidence type="ECO:0000313" key="7">
    <source>
        <dbReference type="EMBL" id="KAK7063289.1"/>
    </source>
</evidence>
<dbReference type="GO" id="GO:0008519">
    <property type="term" value="F:ammonium channel activity"/>
    <property type="evidence" value="ECO:0007669"/>
    <property type="project" value="InterPro"/>
</dbReference>
<evidence type="ECO:0000256" key="2">
    <source>
        <dbReference type="ARBA" id="ARBA00022692"/>
    </source>
</evidence>
<gene>
    <name evidence="7" type="primary">amt-3_5</name>
    <name evidence="7" type="ORF">SK128_012545</name>
</gene>
<accession>A0AAN8WHA9</accession>
<evidence type="ECO:0000259" key="6">
    <source>
        <dbReference type="Pfam" id="PF00909"/>
    </source>
</evidence>
<dbReference type="SUPFAM" id="SSF111352">
    <property type="entry name" value="Ammonium transporter"/>
    <property type="match status" value="1"/>
</dbReference>
<dbReference type="InterPro" id="IPR029020">
    <property type="entry name" value="Ammonium/urea_transptr"/>
</dbReference>
<protein>
    <submittedName>
        <fullName evidence="7">Ammonium transmembrane transporter activity protein</fullName>
    </submittedName>
</protein>
<dbReference type="PANTHER" id="PTHR11730">
    <property type="entry name" value="AMMONIUM TRANSPORTER"/>
    <property type="match status" value="1"/>
</dbReference>
<dbReference type="AlphaFoldDB" id="A0AAN8WHA9"/>
<dbReference type="EMBL" id="JAXCGZ010020886">
    <property type="protein sequence ID" value="KAK7063289.1"/>
    <property type="molecule type" value="Genomic_DNA"/>
</dbReference>
<comment type="caution">
    <text evidence="7">The sequence shown here is derived from an EMBL/GenBank/DDBJ whole genome shotgun (WGS) entry which is preliminary data.</text>
</comment>
<reference evidence="7 8" key="1">
    <citation type="submission" date="2023-11" db="EMBL/GenBank/DDBJ databases">
        <title>Halocaridina rubra genome assembly.</title>
        <authorList>
            <person name="Smith C."/>
        </authorList>
    </citation>
    <scope>NUCLEOTIDE SEQUENCE [LARGE SCALE GENOMIC DNA]</scope>
    <source>
        <strain evidence="7">EP-1</strain>
        <tissue evidence="7">Whole</tissue>
    </source>
</reference>
<evidence type="ECO:0000256" key="3">
    <source>
        <dbReference type="ARBA" id="ARBA00022989"/>
    </source>
</evidence>
<dbReference type="Pfam" id="PF00909">
    <property type="entry name" value="Ammonium_transp"/>
    <property type="match status" value="1"/>
</dbReference>
<dbReference type="PANTHER" id="PTHR11730:SF58">
    <property type="entry name" value="AMMONIUM TRANSPORTER"/>
    <property type="match status" value="1"/>
</dbReference>
<dbReference type="InterPro" id="IPR024041">
    <property type="entry name" value="NH4_transpt_AmtB-like_dom"/>
</dbReference>
<evidence type="ECO:0000313" key="8">
    <source>
        <dbReference type="Proteomes" id="UP001381693"/>
    </source>
</evidence>
<dbReference type="GO" id="GO:0005886">
    <property type="term" value="C:plasma membrane"/>
    <property type="evidence" value="ECO:0007669"/>
    <property type="project" value="TreeGrafter"/>
</dbReference>
<sequence length="97" mass="10304">MAYVIFSAVSTLVYCIPAGWLWGNHGFLLKLGAVDIAGSSGVHLCGAASALVAAKLVGPRLGRYDQGEDPLPMGSPTYAILGTFMLWWGWLAFNCGR</sequence>
<comment type="subcellular location">
    <subcellularLocation>
        <location evidence="1">Membrane</location>
        <topology evidence="1">Multi-pass membrane protein</topology>
    </subcellularLocation>
</comment>
<keyword evidence="2 5" id="KW-0812">Transmembrane</keyword>
<name>A0AAN8WHA9_HALRR</name>
<organism evidence="7 8">
    <name type="scientific">Halocaridina rubra</name>
    <name type="common">Hawaiian red shrimp</name>
    <dbReference type="NCBI Taxonomy" id="373956"/>
    <lineage>
        <taxon>Eukaryota</taxon>
        <taxon>Metazoa</taxon>
        <taxon>Ecdysozoa</taxon>
        <taxon>Arthropoda</taxon>
        <taxon>Crustacea</taxon>
        <taxon>Multicrustacea</taxon>
        <taxon>Malacostraca</taxon>
        <taxon>Eumalacostraca</taxon>
        <taxon>Eucarida</taxon>
        <taxon>Decapoda</taxon>
        <taxon>Pleocyemata</taxon>
        <taxon>Caridea</taxon>
        <taxon>Atyoidea</taxon>
        <taxon>Atyidae</taxon>
        <taxon>Halocaridina</taxon>
    </lineage>
</organism>
<feature type="transmembrane region" description="Helical" evidence="5">
    <location>
        <begin position="77"/>
        <end position="96"/>
    </location>
</feature>
<dbReference type="Proteomes" id="UP001381693">
    <property type="component" value="Unassembled WGS sequence"/>
</dbReference>